<evidence type="ECO:0000256" key="3">
    <source>
        <dbReference type="ARBA" id="ARBA00022777"/>
    </source>
</evidence>
<dbReference type="Gene3D" id="3.40.1190.20">
    <property type="match status" value="1"/>
</dbReference>
<accession>A0A1M6BNU9</accession>
<name>A0A1M6BNU9_9CLOT</name>
<feature type="domain" description="Carbohydrate kinase PfkB" evidence="4">
    <location>
        <begin position="6"/>
        <end position="196"/>
    </location>
</feature>
<dbReference type="InterPro" id="IPR052700">
    <property type="entry name" value="Carb_kinase_PfkB-like"/>
</dbReference>
<keyword evidence="3 5" id="KW-0418">Kinase</keyword>
<evidence type="ECO:0000256" key="2">
    <source>
        <dbReference type="ARBA" id="ARBA00022679"/>
    </source>
</evidence>
<keyword evidence="6" id="KW-1185">Reference proteome</keyword>
<protein>
    <submittedName>
        <fullName evidence="5">2-dehydro-3-deoxygluconokinase</fullName>
    </submittedName>
</protein>
<reference evidence="5 6" key="1">
    <citation type="submission" date="2016-11" db="EMBL/GenBank/DDBJ databases">
        <authorList>
            <person name="Jaros S."/>
            <person name="Januszkiewicz K."/>
            <person name="Wedrychowicz H."/>
        </authorList>
    </citation>
    <scope>NUCLEOTIDE SEQUENCE [LARGE SCALE GENOMIC DNA]</scope>
    <source>
        <strain evidence="5 6">DSM 21758</strain>
    </source>
</reference>
<dbReference type="InterPro" id="IPR011611">
    <property type="entry name" value="PfkB_dom"/>
</dbReference>
<proteinExistence type="inferred from homology"/>
<dbReference type="GO" id="GO:0016301">
    <property type="term" value="F:kinase activity"/>
    <property type="evidence" value="ECO:0007669"/>
    <property type="project" value="UniProtKB-KW"/>
</dbReference>
<dbReference type="Pfam" id="PF00294">
    <property type="entry name" value="PfkB"/>
    <property type="match status" value="2"/>
</dbReference>
<sequence length="342" mass="38036">MYTMKKKIVTFGEIMMRLSPKSNKRFSQAEDFKINFGGAEANVAVLLANLGIHSTFVSKLPENPIGDMVERYLDSNRVDTSYIAYGGERLGVYYFENGNSVRSSKVVYDRKSSAMSTSKKGDFSFEEVFKDADWFHFSGITAALGENCVEALKEAIKVAKKNDVKISVDLNYRSKLWDYGTFKTVMRELIKDVDLCIGWIDLNSKSNEFTPVSFKDEVEEKDYFIKVFGEMNKELNVGLVATTIRETFSTSRNSLRGVIFDGDKLIASNKYEFDITDRVGAGDAFAAGLLCELANDKDIKEALEFAVASGVYKHTIEGDASIASYEEIKGITTGILAGGVAR</sequence>
<evidence type="ECO:0000256" key="1">
    <source>
        <dbReference type="ARBA" id="ARBA00010688"/>
    </source>
</evidence>
<organism evidence="5 6">
    <name type="scientific">Clostridium cavendishii DSM 21758</name>
    <dbReference type="NCBI Taxonomy" id="1121302"/>
    <lineage>
        <taxon>Bacteria</taxon>
        <taxon>Bacillati</taxon>
        <taxon>Bacillota</taxon>
        <taxon>Clostridia</taxon>
        <taxon>Eubacteriales</taxon>
        <taxon>Clostridiaceae</taxon>
        <taxon>Clostridium</taxon>
    </lineage>
</organism>
<evidence type="ECO:0000313" key="6">
    <source>
        <dbReference type="Proteomes" id="UP000184310"/>
    </source>
</evidence>
<dbReference type="PANTHER" id="PTHR43320:SF2">
    <property type="entry name" value="2-DEHYDRO-3-DEOXYGLUCONOKINASE_2-DEHYDRO-3-DEOXYGALACTONOKINASE"/>
    <property type="match status" value="1"/>
</dbReference>
<dbReference type="SUPFAM" id="SSF53613">
    <property type="entry name" value="Ribokinase-like"/>
    <property type="match status" value="1"/>
</dbReference>
<dbReference type="Proteomes" id="UP000184310">
    <property type="component" value="Unassembled WGS sequence"/>
</dbReference>
<dbReference type="PANTHER" id="PTHR43320">
    <property type="entry name" value="SUGAR KINASE"/>
    <property type="match status" value="1"/>
</dbReference>
<keyword evidence="2" id="KW-0808">Transferase</keyword>
<dbReference type="CDD" id="cd01166">
    <property type="entry name" value="KdgK"/>
    <property type="match status" value="1"/>
</dbReference>
<feature type="domain" description="Carbohydrate kinase PfkB" evidence="4">
    <location>
        <begin position="272"/>
        <end position="311"/>
    </location>
</feature>
<comment type="similarity">
    <text evidence="1">Belongs to the carbohydrate kinase PfkB family.</text>
</comment>
<gene>
    <name evidence="5" type="ORF">SAMN02745163_00410</name>
</gene>
<evidence type="ECO:0000313" key="5">
    <source>
        <dbReference type="EMBL" id="SHI50419.1"/>
    </source>
</evidence>
<dbReference type="InterPro" id="IPR029056">
    <property type="entry name" value="Ribokinase-like"/>
</dbReference>
<evidence type="ECO:0000259" key="4">
    <source>
        <dbReference type="Pfam" id="PF00294"/>
    </source>
</evidence>
<dbReference type="EMBL" id="FQZB01000003">
    <property type="protein sequence ID" value="SHI50419.1"/>
    <property type="molecule type" value="Genomic_DNA"/>
</dbReference>
<dbReference type="STRING" id="1121302.SAMN02745163_00410"/>
<dbReference type="AlphaFoldDB" id="A0A1M6BNU9"/>